<dbReference type="SMART" id="SM00342">
    <property type="entry name" value="HTH_ARAC"/>
    <property type="match status" value="1"/>
</dbReference>
<dbReference type="EMBL" id="CP040058">
    <property type="protein sequence ID" value="QCP34105.1"/>
    <property type="molecule type" value="Genomic_DNA"/>
</dbReference>
<dbReference type="RefSeq" id="WP_137327687.1">
    <property type="nucleotide sequence ID" value="NZ_CP040058.1"/>
</dbReference>
<dbReference type="Proteomes" id="UP000298653">
    <property type="component" value="Chromosome"/>
</dbReference>
<proteinExistence type="predicted"/>
<dbReference type="SUPFAM" id="SSF46689">
    <property type="entry name" value="Homeodomain-like"/>
    <property type="match status" value="2"/>
</dbReference>
<sequence length="289" mass="33831">MYAWEAVQATLDYIEEHCGEEITVDALAEEAHLSKYYYQRLFQRLVRKNVKEYLRLRRLAKAARELRNLERTILDVALECGFSSHSSLTRAFRETYGVTPDEYRKSDMTLDIFVKPDLGLHHTLVQEGVPLAVDQMVLEIRKQRLDKDIVFTGKSKKASVKELGEPKINLLTELWKQLPEDQSSGREHVDILTPCEDPQYFDYFVGTESRGEEQGVEMRTMPKGSYIVCTYEAEDFESLVSEALYKASRYLYDVWLPNRNMVPEPILVQKYFRPMRDDCYIELWAKITE</sequence>
<dbReference type="GO" id="GO:0043565">
    <property type="term" value="F:sequence-specific DNA binding"/>
    <property type="evidence" value="ECO:0007669"/>
    <property type="project" value="InterPro"/>
</dbReference>
<feature type="domain" description="HTH araC/xylS-type" evidence="4">
    <location>
        <begin position="8"/>
        <end position="106"/>
    </location>
</feature>
<dbReference type="PANTHER" id="PTHR47504">
    <property type="entry name" value="RIGHT ORIGIN-BINDING PROTEIN"/>
    <property type="match status" value="1"/>
</dbReference>
<reference evidence="5 6" key="1">
    <citation type="submission" date="2019-05" db="EMBL/GenBank/DDBJ databases">
        <title>Complete genome sequencing of Anaerostipes rhamnosivorans.</title>
        <authorList>
            <person name="Bui T.P.N."/>
            <person name="de Vos W.M."/>
        </authorList>
    </citation>
    <scope>NUCLEOTIDE SEQUENCE [LARGE SCALE GENOMIC DNA]</scope>
    <source>
        <strain evidence="5 6">1y2</strain>
    </source>
</reference>
<dbReference type="InterPro" id="IPR050959">
    <property type="entry name" value="MarA-like"/>
</dbReference>
<evidence type="ECO:0000256" key="1">
    <source>
        <dbReference type="ARBA" id="ARBA00023015"/>
    </source>
</evidence>
<keyword evidence="1" id="KW-0805">Transcription regulation</keyword>
<dbReference type="InterPro" id="IPR011256">
    <property type="entry name" value="Reg_factor_effector_dom_sf"/>
</dbReference>
<dbReference type="Gene3D" id="1.10.10.60">
    <property type="entry name" value="Homeodomain-like"/>
    <property type="match status" value="2"/>
</dbReference>
<dbReference type="OrthoDB" id="9801308at2"/>
<dbReference type="InterPro" id="IPR018062">
    <property type="entry name" value="HTH_AraC-typ_CS"/>
</dbReference>
<keyword evidence="2" id="KW-0238">DNA-binding</keyword>
<keyword evidence="3" id="KW-0804">Transcription</keyword>
<dbReference type="GO" id="GO:0003700">
    <property type="term" value="F:DNA-binding transcription factor activity"/>
    <property type="evidence" value="ECO:0007669"/>
    <property type="project" value="InterPro"/>
</dbReference>
<name>A0A4P8IBT2_9FIRM</name>
<dbReference type="PANTHER" id="PTHR47504:SF5">
    <property type="entry name" value="RIGHT ORIGIN-BINDING PROTEIN"/>
    <property type="match status" value="1"/>
</dbReference>
<accession>A0A4P8IBT2</accession>
<evidence type="ECO:0000313" key="5">
    <source>
        <dbReference type="EMBL" id="QCP34105.1"/>
    </source>
</evidence>
<evidence type="ECO:0000256" key="2">
    <source>
        <dbReference type="ARBA" id="ARBA00023125"/>
    </source>
</evidence>
<dbReference type="PROSITE" id="PS01124">
    <property type="entry name" value="HTH_ARAC_FAMILY_2"/>
    <property type="match status" value="1"/>
</dbReference>
<dbReference type="PROSITE" id="PS00041">
    <property type="entry name" value="HTH_ARAC_FAMILY_1"/>
    <property type="match status" value="1"/>
</dbReference>
<evidence type="ECO:0000256" key="3">
    <source>
        <dbReference type="ARBA" id="ARBA00023163"/>
    </source>
</evidence>
<dbReference type="KEGG" id="arf:AR1Y2_0651"/>
<organism evidence="5 6">
    <name type="scientific">Anaerostipes rhamnosivorans</name>
    <dbReference type="NCBI Taxonomy" id="1229621"/>
    <lineage>
        <taxon>Bacteria</taxon>
        <taxon>Bacillati</taxon>
        <taxon>Bacillota</taxon>
        <taxon>Clostridia</taxon>
        <taxon>Lachnospirales</taxon>
        <taxon>Lachnospiraceae</taxon>
        <taxon>Anaerostipes</taxon>
    </lineage>
</organism>
<protein>
    <submittedName>
        <fullName evidence="5">AraC-family transcriptional regulator</fullName>
    </submittedName>
</protein>
<dbReference type="InterPro" id="IPR018060">
    <property type="entry name" value="HTH_AraC"/>
</dbReference>
<dbReference type="AlphaFoldDB" id="A0A4P8IBT2"/>
<keyword evidence="6" id="KW-1185">Reference proteome</keyword>
<dbReference type="PRINTS" id="PR00032">
    <property type="entry name" value="HTHARAC"/>
</dbReference>
<gene>
    <name evidence="5" type="ORF">AR1Y2_0651</name>
</gene>
<dbReference type="InterPro" id="IPR009057">
    <property type="entry name" value="Homeodomain-like_sf"/>
</dbReference>
<dbReference type="InterPro" id="IPR020449">
    <property type="entry name" value="Tscrpt_reg_AraC-type_HTH"/>
</dbReference>
<dbReference type="Pfam" id="PF12833">
    <property type="entry name" value="HTH_18"/>
    <property type="match status" value="1"/>
</dbReference>
<evidence type="ECO:0000313" key="6">
    <source>
        <dbReference type="Proteomes" id="UP000298653"/>
    </source>
</evidence>
<dbReference type="Gene3D" id="3.20.80.10">
    <property type="entry name" value="Regulatory factor, effector binding domain"/>
    <property type="match status" value="1"/>
</dbReference>
<evidence type="ECO:0000259" key="4">
    <source>
        <dbReference type="PROSITE" id="PS01124"/>
    </source>
</evidence>